<dbReference type="CDD" id="cd05403">
    <property type="entry name" value="NT_KNTase_like"/>
    <property type="match status" value="1"/>
</dbReference>
<evidence type="ECO:0000313" key="2">
    <source>
        <dbReference type="EMBL" id="TWI20381.1"/>
    </source>
</evidence>
<gene>
    <name evidence="2" type="ORF">IQ26_06988</name>
</gene>
<reference evidence="2 3" key="1">
    <citation type="journal article" date="2015" name="Stand. Genomic Sci.">
        <title>Genomic Encyclopedia of Bacterial and Archaeal Type Strains, Phase III: the genomes of soil and plant-associated and newly described type strains.</title>
        <authorList>
            <person name="Whitman W.B."/>
            <person name="Woyke T."/>
            <person name="Klenk H.P."/>
            <person name="Zhou Y."/>
            <person name="Lilburn T.G."/>
            <person name="Beck B.J."/>
            <person name="De Vos P."/>
            <person name="Vandamme P."/>
            <person name="Eisen J.A."/>
            <person name="Garrity G."/>
            <person name="Hugenholtz P."/>
            <person name="Kyrpides N.C."/>
        </authorList>
    </citation>
    <scope>NUCLEOTIDE SEQUENCE [LARGE SCALE GENOMIC DNA]</scope>
    <source>
        <strain evidence="2 3">CGMCC 1.2546</strain>
    </source>
</reference>
<dbReference type="EMBL" id="VLKT01000077">
    <property type="protein sequence ID" value="TWI20381.1"/>
    <property type="molecule type" value="Genomic_DNA"/>
</dbReference>
<comment type="caution">
    <text evidence="2">The sequence shown here is derived from an EMBL/GenBank/DDBJ whole genome shotgun (WGS) entry which is preliminary data.</text>
</comment>
<organism evidence="2 3">
    <name type="scientific">Mesorhizobium tianshanense</name>
    <dbReference type="NCBI Taxonomy" id="39844"/>
    <lineage>
        <taxon>Bacteria</taxon>
        <taxon>Pseudomonadati</taxon>
        <taxon>Pseudomonadota</taxon>
        <taxon>Alphaproteobacteria</taxon>
        <taxon>Hyphomicrobiales</taxon>
        <taxon>Phyllobacteriaceae</taxon>
        <taxon>Mesorhizobium</taxon>
    </lineage>
</organism>
<feature type="domain" description="Polymerase nucleotidyl transferase" evidence="1">
    <location>
        <begin position="33"/>
        <end position="88"/>
    </location>
</feature>
<keyword evidence="3" id="KW-1185">Reference proteome</keyword>
<dbReference type="GO" id="GO:0016779">
    <property type="term" value="F:nucleotidyltransferase activity"/>
    <property type="evidence" value="ECO:0007669"/>
    <property type="project" value="InterPro"/>
</dbReference>
<dbReference type="OrthoDB" id="8240854at2"/>
<dbReference type="Pfam" id="PF01909">
    <property type="entry name" value="NTP_transf_2"/>
    <property type="match status" value="1"/>
</dbReference>
<protein>
    <submittedName>
        <fullName evidence="2">Putative nucleotidyltransferase</fullName>
    </submittedName>
</protein>
<dbReference type="AlphaFoldDB" id="A0A562MLD8"/>
<evidence type="ECO:0000313" key="3">
    <source>
        <dbReference type="Proteomes" id="UP000317122"/>
    </source>
</evidence>
<name>A0A562MLD8_9HYPH</name>
<dbReference type="Gene3D" id="3.30.460.10">
    <property type="entry name" value="Beta Polymerase, domain 2"/>
    <property type="match status" value="1"/>
</dbReference>
<dbReference type="InterPro" id="IPR002934">
    <property type="entry name" value="Polymerase_NTP_transf_dom"/>
</dbReference>
<proteinExistence type="predicted"/>
<dbReference type="Proteomes" id="UP000317122">
    <property type="component" value="Unassembled WGS sequence"/>
</dbReference>
<dbReference type="RefSeq" id="WP_145722920.1">
    <property type="nucleotide sequence ID" value="NZ_BSPF01000119.1"/>
</dbReference>
<evidence type="ECO:0000259" key="1">
    <source>
        <dbReference type="Pfam" id="PF01909"/>
    </source>
</evidence>
<keyword evidence="2" id="KW-0808">Transferase</keyword>
<dbReference type="InterPro" id="IPR043519">
    <property type="entry name" value="NT_sf"/>
</dbReference>
<sequence>MRVTILSERKAAEAARRKSAADDVVRELDKYARKYGGRFIIFGSYATDTMRFDSDLDVLIDFPADRTGDAWRFVEDVCARLAVPLDVHDARTTKASFVERVHARGLVLS</sequence>
<dbReference type="SUPFAM" id="SSF81301">
    <property type="entry name" value="Nucleotidyltransferase"/>
    <property type="match status" value="1"/>
</dbReference>
<accession>A0A562MLD8</accession>